<dbReference type="AlphaFoldDB" id="A0A7D9H0Z6"/>
<feature type="region of interest" description="Disordered" evidence="9">
    <location>
        <begin position="344"/>
        <end position="382"/>
    </location>
</feature>
<accession>A0A7D9H0Z6</accession>
<feature type="compositionally biased region" description="Basic residues" evidence="9">
    <location>
        <begin position="352"/>
        <end position="367"/>
    </location>
</feature>
<dbReference type="GO" id="GO:0003677">
    <property type="term" value="F:DNA binding"/>
    <property type="evidence" value="ECO:0007669"/>
    <property type="project" value="InterPro"/>
</dbReference>
<dbReference type="GO" id="GO:0005739">
    <property type="term" value="C:mitochondrion"/>
    <property type="evidence" value="ECO:0007669"/>
    <property type="project" value="TreeGrafter"/>
</dbReference>
<gene>
    <name evidence="11" type="primary">APN1</name>
    <name evidence="11" type="ORF">DEBR0S4_03202G</name>
</gene>
<keyword evidence="5" id="KW-0227">DNA damage</keyword>
<evidence type="ECO:0000313" key="11">
    <source>
        <dbReference type="EMBL" id="VUG18820.1"/>
    </source>
</evidence>
<dbReference type="InterPro" id="IPR036237">
    <property type="entry name" value="Xyl_isomerase-like_sf"/>
</dbReference>
<dbReference type="PROSITE" id="PS00731">
    <property type="entry name" value="AP_NUCLEASE_F2_3"/>
    <property type="match status" value="1"/>
</dbReference>
<dbReference type="InterPro" id="IPR013022">
    <property type="entry name" value="Xyl_isomerase-like_TIM-brl"/>
</dbReference>
<evidence type="ECO:0000256" key="8">
    <source>
        <dbReference type="ARBA" id="ARBA00023204"/>
    </source>
</evidence>
<dbReference type="GO" id="GO:0008081">
    <property type="term" value="F:phosphoric diester hydrolase activity"/>
    <property type="evidence" value="ECO:0007669"/>
    <property type="project" value="TreeGrafter"/>
</dbReference>
<dbReference type="EMBL" id="CABFWN010000004">
    <property type="protein sequence ID" value="VUG18820.1"/>
    <property type="molecule type" value="Genomic_DNA"/>
</dbReference>
<keyword evidence="6" id="KW-0378">Hydrolase</keyword>
<evidence type="ECO:0000256" key="5">
    <source>
        <dbReference type="ARBA" id="ARBA00022763"/>
    </source>
</evidence>
<dbReference type="PROSITE" id="PS00730">
    <property type="entry name" value="AP_NUCLEASE_F2_2"/>
    <property type="match status" value="1"/>
</dbReference>
<dbReference type="GO" id="GO:0003906">
    <property type="term" value="F:DNA-(apurinic or apyrimidinic site) endonuclease activity"/>
    <property type="evidence" value="ECO:0007669"/>
    <property type="project" value="TreeGrafter"/>
</dbReference>
<dbReference type="SUPFAM" id="SSF51658">
    <property type="entry name" value="Xylose isomerase-like"/>
    <property type="match status" value="1"/>
</dbReference>
<dbReference type="FunFam" id="3.20.20.150:FF:000001">
    <property type="entry name" value="Probable endonuclease 4"/>
    <property type="match status" value="1"/>
</dbReference>
<dbReference type="Pfam" id="PF01261">
    <property type="entry name" value="AP_endonuc_2"/>
    <property type="match status" value="1"/>
</dbReference>
<organism evidence="11 12">
    <name type="scientific">Dekkera bruxellensis</name>
    <name type="common">Brettanomyces custersii</name>
    <dbReference type="NCBI Taxonomy" id="5007"/>
    <lineage>
        <taxon>Eukaryota</taxon>
        <taxon>Fungi</taxon>
        <taxon>Dikarya</taxon>
        <taxon>Ascomycota</taxon>
        <taxon>Saccharomycotina</taxon>
        <taxon>Pichiomycetes</taxon>
        <taxon>Pichiales</taxon>
        <taxon>Pichiaceae</taxon>
        <taxon>Brettanomyces</taxon>
    </lineage>
</organism>
<keyword evidence="4" id="KW-0479">Metal-binding</keyword>
<evidence type="ECO:0000256" key="2">
    <source>
        <dbReference type="ARBA" id="ARBA00005340"/>
    </source>
</evidence>
<comment type="cofactor">
    <cofactor evidence="1">
        <name>Zn(2+)</name>
        <dbReference type="ChEBI" id="CHEBI:29105"/>
    </cofactor>
</comment>
<dbReference type="Proteomes" id="UP000478008">
    <property type="component" value="Unassembled WGS sequence"/>
</dbReference>
<evidence type="ECO:0000256" key="9">
    <source>
        <dbReference type="SAM" id="MobiDB-lite"/>
    </source>
</evidence>
<reference evidence="11 12" key="1">
    <citation type="submission" date="2019-07" db="EMBL/GenBank/DDBJ databases">
        <authorList>
            <person name="Friedrich A."/>
            <person name="Schacherer J."/>
        </authorList>
    </citation>
    <scope>NUCLEOTIDE SEQUENCE [LARGE SCALE GENOMIC DNA]</scope>
</reference>
<dbReference type="HAMAP" id="MF_00152">
    <property type="entry name" value="Nfo"/>
    <property type="match status" value="1"/>
</dbReference>
<dbReference type="Gene3D" id="3.20.20.150">
    <property type="entry name" value="Divalent-metal-dependent TIM barrel enzymes"/>
    <property type="match status" value="1"/>
</dbReference>
<evidence type="ECO:0000256" key="7">
    <source>
        <dbReference type="ARBA" id="ARBA00022833"/>
    </source>
</evidence>
<keyword evidence="8" id="KW-0234">DNA repair</keyword>
<dbReference type="GO" id="GO:0008270">
    <property type="term" value="F:zinc ion binding"/>
    <property type="evidence" value="ECO:0007669"/>
    <property type="project" value="InterPro"/>
</dbReference>
<evidence type="ECO:0000256" key="1">
    <source>
        <dbReference type="ARBA" id="ARBA00001947"/>
    </source>
</evidence>
<dbReference type="SMART" id="SM00518">
    <property type="entry name" value="AP2Ec"/>
    <property type="match status" value="1"/>
</dbReference>
<dbReference type="PROSITE" id="PS51432">
    <property type="entry name" value="AP_NUCLEASE_F2_4"/>
    <property type="match status" value="1"/>
</dbReference>
<dbReference type="PANTHER" id="PTHR21445">
    <property type="entry name" value="ENDONUCLEASE IV ENDODEOXYRIBONUCLEASE IV"/>
    <property type="match status" value="1"/>
</dbReference>
<keyword evidence="12" id="KW-1185">Reference proteome</keyword>
<dbReference type="NCBIfam" id="TIGR00587">
    <property type="entry name" value="nfo"/>
    <property type="match status" value="1"/>
</dbReference>
<dbReference type="GO" id="GO:0006284">
    <property type="term" value="P:base-excision repair"/>
    <property type="evidence" value="ECO:0007669"/>
    <property type="project" value="TreeGrafter"/>
</dbReference>
<dbReference type="InterPro" id="IPR018246">
    <property type="entry name" value="AP_endonuc_F2_Zn_BS"/>
</dbReference>
<dbReference type="GO" id="GO:0005634">
    <property type="term" value="C:nucleus"/>
    <property type="evidence" value="ECO:0007669"/>
    <property type="project" value="TreeGrafter"/>
</dbReference>
<evidence type="ECO:0000256" key="3">
    <source>
        <dbReference type="ARBA" id="ARBA00021759"/>
    </source>
</evidence>
<protein>
    <recommendedName>
        <fullName evidence="3">Apurinic-apyrimidinic endonuclease 1</fullName>
    </recommendedName>
</protein>
<dbReference type="InterPro" id="IPR001719">
    <property type="entry name" value="AP_endonuc_2"/>
</dbReference>
<sequence>MHAYKKALNTALRNCKMPKRQKVVKHSFEYVRNRGMPFKFGAHVKTAGGIYNSVTHAMNIGGNSFALFLKSPRRWVSPPLKDEDVEKFKKMCEQYGYDTRKDILPHGSYFINLANPDKAKNKQSVDCFIDDLQRCEKLDIGMYNFHPGSSLGTDHDEAVKRLAENINYAISKTKFVKIVVENMAGHGNLIASTLDDLSTVLKLVEKKERLGFCIDTCHTFAAGYDISTERGWNTFWDEFDKKIGFEHLASMHLNDSKAPLGANKDRHERIGWGFLGLECFRLLANDDRMMGIPLVLEVPIEGKDDVSPYGDDIKLLEWLVGKKSDSADFLKKVEELQKLGAPGRKEQLAKFEKKKKKEATTRKRKATGKNGDIASMLKRKKK</sequence>
<evidence type="ECO:0000313" key="12">
    <source>
        <dbReference type="Proteomes" id="UP000478008"/>
    </source>
</evidence>
<proteinExistence type="inferred from homology"/>
<evidence type="ECO:0000259" key="10">
    <source>
        <dbReference type="Pfam" id="PF01261"/>
    </source>
</evidence>
<evidence type="ECO:0000256" key="6">
    <source>
        <dbReference type="ARBA" id="ARBA00022801"/>
    </source>
</evidence>
<feature type="domain" description="Xylose isomerase-like TIM barrel" evidence="10">
    <location>
        <begin position="57"/>
        <end position="316"/>
    </location>
</feature>
<evidence type="ECO:0000256" key="4">
    <source>
        <dbReference type="ARBA" id="ARBA00022723"/>
    </source>
</evidence>
<dbReference type="PROSITE" id="PS00729">
    <property type="entry name" value="AP_NUCLEASE_F2_1"/>
    <property type="match status" value="1"/>
</dbReference>
<comment type="similarity">
    <text evidence="2">Belongs to the AP endonuclease 2 family.</text>
</comment>
<dbReference type="CDD" id="cd00019">
    <property type="entry name" value="AP2Ec"/>
    <property type="match status" value="1"/>
</dbReference>
<name>A0A7D9H0Z6_DEKBR</name>
<keyword evidence="7" id="KW-0862">Zinc</keyword>
<dbReference type="PANTHER" id="PTHR21445:SF0">
    <property type="entry name" value="APURINIC-APYRIMIDINIC ENDONUCLEASE"/>
    <property type="match status" value="1"/>
</dbReference>